<gene>
    <name evidence="1" type="ORF">D7X32_05025</name>
</gene>
<dbReference type="EMBL" id="RAWE01000010">
    <property type="protein sequence ID" value="RKH06545.1"/>
    <property type="molecule type" value="Genomic_DNA"/>
</dbReference>
<comment type="caution">
    <text evidence="1">The sequence shown here is derived from an EMBL/GenBank/DDBJ whole genome shotgun (WGS) entry which is preliminary data.</text>
</comment>
<protein>
    <recommendedName>
        <fullName evidence="3">LamG domain-containing protein</fullName>
    </recommendedName>
</protein>
<organism evidence="1 2">
    <name type="scientific">Corallococcus carmarthensis</name>
    <dbReference type="NCBI Taxonomy" id="2316728"/>
    <lineage>
        <taxon>Bacteria</taxon>
        <taxon>Pseudomonadati</taxon>
        <taxon>Myxococcota</taxon>
        <taxon>Myxococcia</taxon>
        <taxon>Myxococcales</taxon>
        <taxon>Cystobacterineae</taxon>
        <taxon>Myxococcaceae</taxon>
        <taxon>Corallococcus</taxon>
    </lineage>
</organism>
<accession>A0A3A8KQT7</accession>
<evidence type="ECO:0000313" key="2">
    <source>
        <dbReference type="Proteomes" id="UP000268313"/>
    </source>
</evidence>
<dbReference type="Gene3D" id="2.60.120.200">
    <property type="match status" value="1"/>
</dbReference>
<evidence type="ECO:0008006" key="3">
    <source>
        <dbReference type="Google" id="ProtNLM"/>
    </source>
</evidence>
<dbReference type="SUPFAM" id="SSF49899">
    <property type="entry name" value="Concanavalin A-like lectins/glucanases"/>
    <property type="match status" value="1"/>
</dbReference>
<reference evidence="2" key="1">
    <citation type="submission" date="2018-09" db="EMBL/GenBank/DDBJ databases">
        <authorList>
            <person name="Livingstone P.G."/>
            <person name="Whitworth D.E."/>
        </authorList>
    </citation>
    <scope>NUCLEOTIDE SEQUENCE [LARGE SCALE GENOMIC DNA]</scope>
    <source>
        <strain evidence="2">CA043D</strain>
    </source>
</reference>
<dbReference type="Proteomes" id="UP000268313">
    <property type="component" value="Unassembled WGS sequence"/>
</dbReference>
<evidence type="ECO:0000313" key="1">
    <source>
        <dbReference type="EMBL" id="RKH06545.1"/>
    </source>
</evidence>
<dbReference type="AlphaFoldDB" id="A0A3A8KQT7"/>
<name>A0A3A8KQT7_9BACT</name>
<dbReference type="InterPro" id="IPR013320">
    <property type="entry name" value="ConA-like_dom_sf"/>
</dbReference>
<sequence length="214" mass="23244">MNGLELWLRSDMGVVAKQGRVSRWLDQSGHGRDGIMDSAPKQPALIAAALNALPVVRFDGAQSLYLKTPLQPEAFTVFVVGKNNERDETFSMILGPGGNLPNNQLRWENGSEVLAVGRGNDLPAVRTSVGDTRAYHLLTARYDGTTLDIHMNGDLAGSHKVKTTGPWVLAQVGAYFSEAYGKADLAEVLIYSQAFPAAERASVEAELKSWYGLR</sequence>
<keyword evidence="2" id="KW-1185">Reference proteome</keyword>
<proteinExistence type="predicted"/>